<dbReference type="Pfam" id="PF24764">
    <property type="entry name" value="rva_4"/>
    <property type="match status" value="1"/>
</dbReference>
<dbReference type="PANTHER" id="PTHR46791">
    <property type="entry name" value="EXPRESSED PROTEIN"/>
    <property type="match status" value="1"/>
</dbReference>
<dbReference type="AlphaFoldDB" id="A0A232M3H1"/>
<protein>
    <submittedName>
        <fullName evidence="3">Uncharacterized protein</fullName>
    </submittedName>
</protein>
<organism evidence="3 4">
    <name type="scientific">Elaphomyces granulatus</name>
    <dbReference type="NCBI Taxonomy" id="519963"/>
    <lineage>
        <taxon>Eukaryota</taxon>
        <taxon>Fungi</taxon>
        <taxon>Dikarya</taxon>
        <taxon>Ascomycota</taxon>
        <taxon>Pezizomycotina</taxon>
        <taxon>Eurotiomycetes</taxon>
        <taxon>Eurotiomycetidae</taxon>
        <taxon>Eurotiales</taxon>
        <taxon>Elaphomycetaceae</taxon>
        <taxon>Elaphomyces</taxon>
    </lineage>
</organism>
<comment type="caution">
    <text evidence="3">The sequence shown here is derived from an EMBL/GenBank/DDBJ whole genome shotgun (WGS) entry which is preliminary data.</text>
</comment>
<dbReference type="EMBL" id="NPHW01002692">
    <property type="protein sequence ID" value="OXV10929.1"/>
    <property type="molecule type" value="Genomic_DNA"/>
</dbReference>
<reference evidence="3 4" key="1">
    <citation type="journal article" date="2015" name="Environ. Microbiol.">
        <title>Metagenome sequence of Elaphomyces granulatus from sporocarp tissue reveals Ascomycota ectomycorrhizal fingerprints of genome expansion and a Proteobacteria-rich microbiome.</title>
        <authorList>
            <person name="Quandt C.A."/>
            <person name="Kohler A."/>
            <person name="Hesse C.N."/>
            <person name="Sharpton T.J."/>
            <person name="Martin F."/>
            <person name="Spatafora J.W."/>
        </authorList>
    </citation>
    <scope>NUCLEOTIDE SEQUENCE [LARGE SCALE GENOMIC DNA]</scope>
    <source>
        <strain evidence="3 4">OSC145934</strain>
    </source>
</reference>
<evidence type="ECO:0000259" key="1">
    <source>
        <dbReference type="Pfam" id="PF14420"/>
    </source>
</evidence>
<dbReference type="Pfam" id="PF14420">
    <property type="entry name" value="Clr5"/>
    <property type="match status" value="1"/>
</dbReference>
<feature type="domain" description="Integrase core" evidence="2">
    <location>
        <begin position="189"/>
        <end position="367"/>
    </location>
</feature>
<proteinExistence type="predicted"/>
<feature type="domain" description="Clr5" evidence="1">
    <location>
        <begin position="6"/>
        <end position="56"/>
    </location>
</feature>
<evidence type="ECO:0000259" key="2">
    <source>
        <dbReference type="Pfam" id="PF24764"/>
    </source>
</evidence>
<dbReference type="InterPro" id="IPR058913">
    <property type="entry name" value="Integrase_dom_put"/>
</dbReference>
<name>A0A232M3H1_9EURO</name>
<dbReference type="PANTHER" id="PTHR46791:SF5">
    <property type="entry name" value="CLR5 DOMAIN-CONTAINING PROTEIN-RELATED"/>
    <property type="match status" value="1"/>
</dbReference>
<gene>
    <name evidence="3" type="ORF">Egran_01310</name>
</gene>
<sequence length="512" mass="59488">MPRKPIDLDPYKNEIIGLYRNDNTIDTIVSHLQTRHQLRVQSRTLKSRLREWGIRKLNPVTTSDSALHARVKVLFFEAGLEEDEMLTALTADGYRITARTLKRLRLKLGFLRRTNPALAEQQVEEIVKAIETELESGIIQGYGKGLLHKHFRSKGYMIARDRLYSLYRSVAPAAVERRLKDFQRKKGKYIVPGPDFVWCIDGYMKLELFGIEIYAAIDGYSRYIIWTYVGISARTAVSVSHQYLAVVLMNGRYPRFLRSDHGSETVMVAGAHHRIHQAHTPDITPEKCYIYGASTENTRIESWWGQLSKGMVYRWRDYFHALKDDGLFSKDSIPDQIALLAVYLPLLRFHIASFVRTWNIHNIRKQPRRPYVVHGKPFMNYFYPSADVRSHGRDADQATLHTIWNDVKDWDAEEYLPRATLQWCHTQLVEMGFNPSELEEQVYAKQDPLSQLYHDMYLELRSRAFLHMQRSQHPPLGLCPKPTGAFDWQPTIDPSIQIEEVEFDSDSDSEAE</sequence>
<keyword evidence="4" id="KW-1185">Reference proteome</keyword>
<accession>A0A232M3H1</accession>
<dbReference type="OrthoDB" id="5392716at2759"/>
<dbReference type="InterPro" id="IPR025676">
    <property type="entry name" value="Clr5_dom"/>
</dbReference>
<evidence type="ECO:0000313" key="4">
    <source>
        <dbReference type="Proteomes" id="UP000243515"/>
    </source>
</evidence>
<evidence type="ECO:0000313" key="3">
    <source>
        <dbReference type="EMBL" id="OXV10929.1"/>
    </source>
</evidence>
<dbReference type="Proteomes" id="UP000243515">
    <property type="component" value="Unassembled WGS sequence"/>
</dbReference>